<comment type="similarity">
    <text evidence="1">Belongs to the aldo/keto reductase family.</text>
</comment>
<feature type="site" description="Lowers pKa of active site Tyr" evidence="5">
    <location>
        <position position="77"/>
    </location>
</feature>
<reference evidence="7" key="1">
    <citation type="submission" date="2020-12" db="EMBL/GenBank/DDBJ databases">
        <title>Metabolic potential, ecology and presence of endohyphal bacteria is reflected in genomic diversity of Mucoromycotina.</title>
        <authorList>
            <person name="Muszewska A."/>
            <person name="Okrasinska A."/>
            <person name="Steczkiewicz K."/>
            <person name="Drgas O."/>
            <person name="Orlowska M."/>
            <person name="Perlinska-Lenart U."/>
            <person name="Aleksandrzak-Piekarczyk T."/>
            <person name="Szatraj K."/>
            <person name="Zielenkiewicz U."/>
            <person name="Pilsyk S."/>
            <person name="Malc E."/>
            <person name="Mieczkowski P."/>
            <person name="Kruszewska J.S."/>
            <person name="Biernat P."/>
            <person name="Pawlowska J."/>
        </authorList>
    </citation>
    <scope>NUCLEOTIDE SEQUENCE</scope>
    <source>
        <strain evidence="7">WA0000051536</strain>
    </source>
</reference>
<evidence type="ECO:0000259" key="6">
    <source>
        <dbReference type="Pfam" id="PF00248"/>
    </source>
</evidence>
<evidence type="ECO:0000256" key="2">
    <source>
        <dbReference type="ARBA" id="ARBA00023002"/>
    </source>
</evidence>
<dbReference type="PRINTS" id="PR00069">
    <property type="entry name" value="ALDKETRDTASE"/>
</dbReference>
<dbReference type="Proteomes" id="UP000612746">
    <property type="component" value="Unassembled WGS sequence"/>
</dbReference>
<dbReference type="PIRSF" id="PIRSF000097">
    <property type="entry name" value="AKR"/>
    <property type="match status" value="1"/>
</dbReference>
<keyword evidence="2" id="KW-0560">Oxidoreductase</keyword>
<evidence type="ECO:0000256" key="5">
    <source>
        <dbReference type="PIRSR" id="PIRSR000097-3"/>
    </source>
</evidence>
<dbReference type="GO" id="GO:0016491">
    <property type="term" value="F:oxidoreductase activity"/>
    <property type="evidence" value="ECO:0007669"/>
    <property type="project" value="UniProtKB-KW"/>
</dbReference>
<gene>
    <name evidence="7" type="ORF">INT44_003577</name>
</gene>
<dbReference type="Pfam" id="PF00248">
    <property type="entry name" value="Aldo_ket_red"/>
    <property type="match status" value="1"/>
</dbReference>
<protein>
    <recommendedName>
        <fullName evidence="6">NADP-dependent oxidoreductase domain-containing protein</fullName>
    </recommendedName>
</protein>
<dbReference type="Gene3D" id="3.20.20.100">
    <property type="entry name" value="NADP-dependent oxidoreductase domain"/>
    <property type="match status" value="1"/>
</dbReference>
<sequence length="305" mass="33544">MSTYTAITTLNTGAKLPLVGLGTWQSQPNEVYEAVLTAIKAGYRHIDTAWIYGNEKEVGQAIKDSGVDRQSLFVTTKLWNNAHSPQDVEQALERSLKNLQLEYLDLYLMHWPVAFKSGSSPVPKDAEGKVELSPVDYTETYAAMEKLVGDRVRAIGVSNFTITKLQKLLKTATITPAVNQVELHPYLPQTELLDFCKQHKIHVTAYSPLGSTSGPVQQEPVILELAKKYNVEPAQVLISWAVKRGTSVLPKSVTASRIVNNFNEVPLTAEDVNAIDAIGNNNPPRRVVDPSSSWGSDIYDAGAKL</sequence>
<evidence type="ECO:0000256" key="1">
    <source>
        <dbReference type="ARBA" id="ARBA00007905"/>
    </source>
</evidence>
<proteinExistence type="inferred from homology"/>
<evidence type="ECO:0000256" key="3">
    <source>
        <dbReference type="PIRSR" id="PIRSR000097-1"/>
    </source>
</evidence>
<dbReference type="EMBL" id="JAEPRA010000009">
    <property type="protein sequence ID" value="KAG2180573.1"/>
    <property type="molecule type" value="Genomic_DNA"/>
</dbReference>
<dbReference type="SUPFAM" id="SSF51430">
    <property type="entry name" value="NAD(P)-linked oxidoreductase"/>
    <property type="match status" value="1"/>
</dbReference>
<feature type="domain" description="NADP-dependent oxidoreductase" evidence="6">
    <location>
        <begin position="20"/>
        <end position="278"/>
    </location>
</feature>
<feature type="binding site" evidence="4">
    <location>
        <position position="110"/>
    </location>
    <ligand>
        <name>substrate</name>
    </ligand>
</feature>
<dbReference type="AlphaFoldDB" id="A0A8H7PUQ3"/>
<organism evidence="7 8">
    <name type="scientific">Umbelopsis vinacea</name>
    <dbReference type="NCBI Taxonomy" id="44442"/>
    <lineage>
        <taxon>Eukaryota</taxon>
        <taxon>Fungi</taxon>
        <taxon>Fungi incertae sedis</taxon>
        <taxon>Mucoromycota</taxon>
        <taxon>Mucoromycotina</taxon>
        <taxon>Umbelopsidomycetes</taxon>
        <taxon>Umbelopsidales</taxon>
        <taxon>Umbelopsidaceae</taxon>
        <taxon>Umbelopsis</taxon>
    </lineage>
</organism>
<keyword evidence="8" id="KW-1185">Reference proteome</keyword>
<dbReference type="InterPro" id="IPR023210">
    <property type="entry name" value="NADP_OxRdtase_dom"/>
</dbReference>
<evidence type="ECO:0000256" key="4">
    <source>
        <dbReference type="PIRSR" id="PIRSR000097-2"/>
    </source>
</evidence>
<dbReference type="InterPro" id="IPR020471">
    <property type="entry name" value="AKR"/>
</dbReference>
<accession>A0A8H7PUQ3</accession>
<dbReference type="InterPro" id="IPR036812">
    <property type="entry name" value="NAD(P)_OxRdtase_dom_sf"/>
</dbReference>
<dbReference type="OrthoDB" id="416253at2759"/>
<dbReference type="CDD" id="cd19071">
    <property type="entry name" value="AKR_AKR1-5-like"/>
    <property type="match status" value="1"/>
</dbReference>
<dbReference type="InterPro" id="IPR018170">
    <property type="entry name" value="Aldo/ket_reductase_CS"/>
</dbReference>
<evidence type="ECO:0000313" key="8">
    <source>
        <dbReference type="Proteomes" id="UP000612746"/>
    </source>
</evidence>
<feature type="active site" description="Proton donor" evidence="3">
    <location>
        <position position="52"/>
    </location>
</feature>
<evidence type="ECO:0000313" key="7">
    <source>
        <dbReference type="EMBL" id="KAG2180573.1"/>
    </source>
</evidence>
<name>A0A8H7PUQ3_9FUNG</name>
<dbReference type="PANTHER" id="PTHR11732">
    <property type="entry name" value="ALDO/KETO REDUCTASE"/>
    <property type="match status" value="1"/>
</dbReference>
<dbReference type="PROSITE" id="PS00798">
    <property type="entry name" value="ALDOKETO_REDUCTASE_1"/>
    <property type="match status" value="1"/>
</dbReference>
<dbReference type="FunFam" id="3.20.20.100:FF:000007">
    <property type="entry name" value="NAD(P)H-dependent D-xylose reductase xyl1"/>
    <property type="match status" value="1"/>
</dbReference>
<comment type="caution">
    <text evidence="7">The sequence shown here is derived from an EMBL/GenBank/DDBJ whole genome shotgun (WGS) entry which is preliminary data.</text>
</comment>